<evidence type="ECO:0000256" key="1">
    <source>
        <dbReference type="SAM" id="MobiDB-lite"/>
    </source>
</evidence>
<evidence type="ECO:0000313" key="3">
    <source>
        <dbReference type="Proteomes" id="UP000218231"/>
    </source>
</evidence>
<evidence type="ECO:0000313" key="2">
    <source>
        <dbReference type="EMBL" id="PAV72471.1"/>
    </source>
</evidence>
<gene>
    <name evidence="2" type="ORF">WR25_05946</name>
</gene>
<dbReference type="Proteomes" id="UP000218231">
    <property type="component" value="Unassembled WGS sequence"/>
</dbReference>
<dbReference type="AlphaFoldDB" id="A0A2A2KEU3"/>
<proteinExistence type="predicted"/>
<protein>
    <submittedName>
        <fullName evidence="2">Uncharacterized protein</fullName>
    </submittedName>
</protein>
<organism evidence="2 3">
    <name type="scientific">Diploscapter pachys</name>
    <dbReference type="NCBI Taxonomy" id="2018661"/>
    <lineage>
        <taxon>Eukaryota</taxon>
        <taxon>Metazoa</taxon>
        <taxon>Ecdysozoa</taxon>
        <taxon>Nematoda</taxon>
        <taxon>Chromadorea</taxon>
        <taxon>Rhabditida</taxon>
        <taxon>Rhabditina</taxon>
        <taxon>Rhabditomorpha</taxon>
        <taxon>Rhabditoidea</taxon>
        <taxon>Rhabditidae</taxon>
        <taxon>Diploscapter</taxon>
    </lineage>
</organism>
<sequence length="444" mass="48095">MSACPLVEHQFQALAQVAGLGRIRPVGRQLQQRVLVAQLLAPVVQLALALTGLQPAALPQRVVAVVHLDFRQRRLAPRHQGVVAAHEFVDQDVHRPAVGDDVMQGQQQHMLLGRQAQQGDAEQRAALEVEGLGGLGRHLLVGALPARGFGQISQVEQLDAYRRWLGHPLHGALAVLGEGGAQAFVAADQQGQAVALAQADTGRHGQLREIDTLASHPFEEQATLVQGQLDETAGKFLGVCGIHRVSSLKSLGLRGSPGVDRSGLVQRVPLGHRHDHLARAIERRAGMGGEHVVEHHHVAFLPEEADLAVLEHRTDLVEHFILDGRTVTVVDVTRQDTSRPLPKLRTYIRPLLTKRSRMCAGTLRRKPRNRMPPSRNRCSSTSALSSSNTSSRLVSWSPASTSNGKRPCSGNSGRTVNPTATPMTGLLYTPKKKVATAQGHARIR</sequence>
<reference evidence="2 3" key="1">
    <citation type="journal article" date="2017" name="Curr. Biol.">
        <title>Genome architecture and evolution of a unichromosomal asexual nematode.</title>
        <authorList>
            <person name="Fradin H."/>
            <person name="Zegar C."/>
            <person name="Gutwein M."/>
            <person name="Lucas J."/>
            <person name="Kovtun M."/>
            <person name="Corcoran D."/>
            <person name="Baugh L.R."/>
            <person name="Kiontke K."/>
            <person name="Gunsalus K."/>
            <person name="Fitch D.H."/>
            <person name="Piano F."/>
        </authorList>
    </citation>
    <scope>NUCLEOTIDE SEQUENCE [LARGE SCALE GENOMIC DNA]</scope>
    <source>
        <strain evidence="2">PF1309</strain>
    </source>
</reference>
<feature type="compositionally biased region" description="Polar residues" evidence="1">
    <location>
        <begin position="398"/>
        <end position="422"/>
    </location>
</feature>
<feature type="region of interest" description="Disordered" evidence="1">
    <location>
        <begin position="363"/>
        <end position="425"/>
    </location>
</feature>
<dbReference type="EMBL" id="LIAE01008780">
    <property type="protein sequence ID" value="PAV72471.1"/>
    <property type="molecule type" value="Genomic_DNA"/>
</dbReference>
<comment type="caution">
    <text evidence="2">The sequence shown here is derived from an EMBL/GenBank/DDBJ whole genome shotgun (WGS) entry which is preliminary data.</text>
</comment>
<feature type="compositionally biased region" description="Low complexity" evidence="1">
    <location>
        <begin position="374"/>
        <end position="397"/>
    </location>
</feature>
<name>A0A2A2KEU3_9BILA</name>
<keyword evidence="3" id="KW-1185">Reference proteome</keyword>
<accession>A0A2A2KEU3</accession>